<proteinExistence type="predicted"/>
<dbReference type="RefSeq" id="WP_306067454.1">
    <property type="nucleotide sequence ID" value="NZ_JAROCA020000001.1"/>
</dbReference>
<name>A0ABU5CKN8_9BACI</name>
<dbReference type="PROSITE" id="PS51257">
    <property type="entry name" value="PROKAR_LIPOPROTEIN"/>
    <property type="match status" value="1"/>
</dbReference>
<protein>
    <recommendedName>
        <fullName evidence="3">Sporulation lipoprotein YhcN/YlaJ (Spore_YhcN_YlaJ)</fullName>
    </recommendedName>
</protein>
<evidence type="ECO:0008006" key="3">
    <source>
        <dbReference type="Google" id="ProtNLM"/>
    </source>
</evidence>
<evidence type="ECO:0000313" key="1">
    <source>
        <dbReference type="EMBL" id="MDY0406045.1"/>
    </source>
</evidence>
<dbReference type="Proteomes" id="UP001228376">
    <property type="component" value="Unassembled WGS sequence"/>
</dbReference>
<comment type="caution">
    <text evidence="1">The sequence shown here is derived from an EMBL/GenBank/DDBJ whole genome shotgun (WGS) entry which is preliminary data.</text>
</comment>
<keyword evidence="2" id="KW-1185">Reference proteome</keyword>
<evidence type="ECO:0000313" key="2">
    <source>
        <dbReference type="Proteomes" id="UP001228376"/>
    </source>
</evidence>
<reference evidence="1 2" key="1">
    <citation type="submission" date="2023-10" db="EMBL/GenBank/DDBJ databases">
        <title>179-bfca-hs.</title>
        <authorList>
            <person name="Miliotis G."/>
            <person name="Sengupta P."/>
            <person name="Hameed A."/>
            <person name="Chuvochina M."/>
            <person name="Mcdonagh F."/>
            <person name="Simpson A.C."/>
            <person name="Singh N.K."/>
            <person name="Rekha P.D."/>
            <person name="Raman K."/>
            <person name="Hugenholtz P."/>
            <person name="Venkateswaran K."/>
        </authorList>
    </citation>
    <scope>NUCLEOTIDE SEQUENCE [LARGE SCALE GENOMIC DNA]</scope>
    <source>
        <strain evidence="1 2">179-BFC-A-HS</strain>
    </source>
</reference>
<accession>A0ABU5CKN8</accession>
<dbReference type="EMBL" id="JAROCA020000001">
    <property type="protein sequence ID" value="MDY0406045.1"/>
    <property type="molecule type" value="Genomic_DNA"/>
</dbReference>
<gene>
    <name evidence="1" type="ORF">P5G51_012165</name>
</gene>
<organism evidence="1 2">
    <name type="scientific">Tigheibacillus jepli</name>
    <dbReference type="NCBI Taxonomy" id="3035914"/>
    <lineage>
        <taxon>Bacteria</taxon>
        <taxon>Bacillati</taxon>
        <taxon>Bacillota</taxon>
        <taxon>Bacilli</taxon>
        <taxon>Bacillales</taxon>
        <taxon>Bacillaceae</taxon>
        <taxon>Tigheibacillus</taxon>
    </lineage>
</organism>
<sequence>MKYMRLLPILLILVTILGCQFEKNRSSNTNEHGATNTAMESIDQSSATKAKHLLQKDSRITSVQAVNDSKNLVVAVEVPHMQRFKLDATKKKLNKKMKKQFPDKQLTFSTDKKIYMELEQLSKQIQSQQLTKKSVEKRLKHIIGLSKEQT</sequence>